<gene>
    <name evidence="7" type="ORF">CC80DRAFT_418634</name>
</gene>
<dbReference type="OrthoDB" id="16066at2759"/>
<protein>
    <submittedName>
        <fullName evidence="7">Major component of the proteasome</fullName>
    </submittedName>
</protein>
<dbReference type="SUPFAM" id="SSF48371">
    <property type="entry name" value="ARM repeat"/>
    <property type="match status" value="3"/>
</dbReference>
<evidence type="ECO:0000256" key="4">
    <source>
        <dbReference type="ARBA" id="ARBA00022942"/>
    </source>
</evidence>
<proteinExistence type="predicted"/>
<reference evidence="7" key="1">
    <citation type="journal article" date="2020" name="Stud. Mycol.">
        <title>101 Dothideomycetes genomes: a test case for predicting lifestyles and emergence of pathogens.</title>
        <authorList>
            <person name="Haridas S."/>
            <person name="Albert R."/>
            <person name="Binder M."/>
            <person name="Bloem J."/>
            <person name="Labutti K."/>
            <person name="Salamov A."/>
            <person name="Andreopoulos B."/>
            <person name="Baker S."/>
            <person name="Barry K."/>
            <person name="Bills G."/>
            <person name="Bluhm B."/>
            <person name="Cannon C."/>
            <person name="Castanera R."/>
            <person name="Culley D."/>
            <person name="Daum C."/>
            <person name="Ezra D."/>
            <person name="Gonzalez J."/>
            <person name="Henrissat B."/>
            <person name="Kuo A."/>
            <person name="Liang C."/>
            <person name="Lipzen A."/>
            <person name="Lutzoni F."/>
            <person name="Magnuson J."/>
            <person name="Mondo S."/>
            <person name="Nolan M."/>
            <person name="Ohm R."/>
            <person name="Pangilinan J."/>
            <person name="Park H.-J."/>
            <person name="Ramirez L."/>
            <person name="Alfaro M."/>
            <person name="Sun H."/>
            <person name="Tritt A."/>
            <person name="Yoshinaga Y."/>
            <person name="Zwiers L.-H."/>
            <person name="Turgeon B."/>
            <person name="Goodwin S."/>
            <person name="Spatafora J."/>
            <person name="Crous P."/>
            <person name="Grigoriev I."/>
        </authorList>
    </citation>
    <scope>NUCLEOTIDE SEQUENCE</scope>
    <source>
        <strain evidence="7">CBS 675.92</strain>
    </source>
</reference>
<dbReference type="PANTHER" id="PTHR23346:SF19">
    <property type="entry name" value="PROTEASOME ADAPTER AND SCAFFOLD PROTEIN ECM29"/>
    <property type="match status" value="1"/>
</dbReference>
<evidence type="ECO:0000256" key="3">
    <source>
        <dbReference type="ARBA" id="ARBA00022737"/>
    </source>
</evidence>
<dbReference type="GO" id="GO:0005634">
    <property type="term" value="C:nucleus"/>
    <property type="evidence" value="ECO:0007669"/>
    <property type="project" value="TreeGrafter"/>
</dbReference>
<keyword evidence="3" id="KW-0677">Repeat</keyword>
<dbReference type="Gene3D" id="1.25.10.10">
    <property type="entry name" value="Leucine-rich Repeat Variant"/>
    <property type="match status" value="3"/>
</dbReference>
<evidence type="ECO:0000313" key="8">
    <source>
        <dbReference type="Proteomes" id="UP000800035"/>
    </source>
</evidence>
<organism evidence="7 8">
    <name type="scientific">Byssothecium circinans</name>
    <dbReference type="NCBI Taxonomy" id="147558"/>
    <lineage>
        <taxon>Eukaryota</taxon>
        <taxon>Fungi</taxon>
        <taxon>Dikarya</taxon>
        <taxon>Ascomycota</taxon>
        <taxon>Pezizomycotina</taxon>
        <taxon>Dothideomycetes</taxon>
        <taxon>Pleosporomycetidae</taxon>
        <taxon>Pleosporales</taxon>
        <taxon>Massarineae</taxon>
        <taxon>Massarinaceae</taxon>
        <taxon>Byssothecium</taxon>
    </lineage>
</organism>
<feature type="domain" description="Proteasome adapter and scaffold protein ECM29 HEAT-repeat" evidence="6">
    <location>
        <begin position="1329"/>
        <end position="1490"/>
    </location>
</feature>
<dbReference type="InterPro" id="IPR024372">
    <property type="entry name" value="Ecm29_N"/>
</dbReference>
<keyword evidence="8" id="KW-1185">Reference proteome</keyword>
<dbReference type="GO" id="GO:0043248">
    <property type="term" value="P:proteasome assembly"/>
    <property type="evidence" value="ECO:0007669"/>
    <property type="project" value="InterPro"/>
</dbReference>
<evidence type="ECO:0000256" key="2">
    <source>
        <dbReference type="ARBA" id="ARBA00022490"/>
    </source>
</evidence>
<dbReference type="GO" id="GO:0060090">
    <property type="term" value="F:molecular adaptor activity"/>
    <property type="evidence" value="ECO:0007669"/>
    <property type="project" value="InterPro"/>
</dbReference>
<keyword evidence="4 7" id="KW-0647">Proteasome</keyword>
<evidence type="ECO:0000259" key="6">
    <source>
        <dbReference type="Pfam" id="PF24492"/>
    </source>
</evidence>
<name>A0A6A5TNP6_9PLEO</name>
<feature type="domain" description="Proteasome component Ecm29 N-terminal" evidence="5">
    <location>
        <begin position="14"/>
        <end position="534"/>
    </location>
</feature>
<dbReference type="GO" id="GO:0036503">
    <property type="term" value="P:ERAD pathway"/>
    <property type="evidence" value="ECO:0007669"/>
    <property type="project" value="TreeGrafter"/>
</dbReference>
<sequence length="1725" mass="191886">MAGQTPEAKELALVGKVEMRIALADSDKKLEDLLKLYLAPLLLKLGSEHRPVRDKVISICQHINTRLKPQEIKLPVAALLKQFKENANVPLIRHFDILYVQQGISRLPLTDRLELLPILIRGISSDYEKSPQHASQLFHLILRLLTHFKLPLRGSKEDDELRSTLGIDDNDASFLSNWFGKLILLTLVRQSSVETGSSTRCPGLSAEEYKFLTLQGKPEAWDPSADAGLNLTEAKALVTRFLASGMFTDAEKFLPALFASADTNSRISEVGEDTFKRVTSSKDMENTDMVQTLLQLYFGSTAPDGPLAVKIPLRIRILGVLSKSVTCTTYPKEIARIVEEGLLSPELNPTSKTTAGREASKFRSAIFALVNFVARRGSAEHLSTIAEGLVGNLRAFLQDQGWPTPDRDQDMELRGYGYETIGLLAKAAPGKILLEPNLDLLGWLFRSLREDASGKDVAVSIEEALSSVLSVFAKPFDESIRRKFRQLLLQYSASISPSTNGPDKLVRSTRYVATRFANRCLSYHDVLARWIDILSVSGGAGERHEVVEEGRKGLDPYWFSMSNSMPGPDSDQNDLSFPDFDELVDFLFVRPDEDDDEDMDLDGDDAVERARRLQQRFPETLDTVITFTSEVAMHSALVDKNIREKLTEDWGRKLETLISTDLRARQAFRSYAISTSHTLSLATVLRASFDRVTRDELSDIGDIGSNFVRLLSLCPDSIWTKAALLQELRALEPSILSNNASRRLAAAHSFGLLASHLGCNPELVKKSSTLLFDKIKTWKTAVGADINAISGAITALGYSFSRLHWRKPITAADGHPVLQLVEIVLEILRESKDATLKSAVFACIDQFSLFHVITPGIIAKFSKFQEVVQHIYDSAKSGTTNAILALGHLSMIIEEKNEPELSDYEFVFEKLYELHEVRQSEVQFSVGEALSCFACGWESKALTTELDIEHPDQQHDPWDAAPLTPSGPKRETTLTTVLEKTLKGCRQTKPSLKKASVIWLLCLLQYCGQKPEIQQYLPQCQTAFKLCLSDRDEVVQEAASRGLGLVYEKGDRQLKDDLVRDLVGSFSDNKSKMSGTVTEDTELFEPGALPTGDGSVTTYKDILSLASEVGDSSLVYRFMSLASNNSIWSSRAAFGRFGLSNIFSDSSVDGYLAENPKLYPKLFRYRFDPNTNVQRSMNDIWNALVKNSSATIDKHFDAIMDDLLVSILTKEWRVRQASCAAIADLVQGRNIDKYEKYLGDIWDKCFKVLDDIKESVRTAAASLARVLTGILTRSLEAGDSSLKTANAMLSRVLPFLFSSSGLESSAEEVRMFAVVTLLNIVKKSNAKTLNPHVPELVERLLGLLSSLEPEAVNYIHLNASKYNLTEQKIDDMRLQSVRSSPLTESIERCLDLADAETMELLVPRIETAMKNAVGLPSKVGCSRILVTLSTRHNFLFKPYADSFLRLIQKFVHDRNDTVSSSYAAAAGYVARLGSDKQLLATIAFCHKLYFKSEDDRSRLTAGDIILSISKNAADRFTSLSSDLLPFIFLAKHDTHADVKKLFGDTWSDNVAGSRAVLLYLKEIVTLAEKYLESQKWVLKHTAAKTVADTIMATTTGSELMAKSNAEIIWPTLDKAMGGKTWEGKEVVLEAFVRFVERGESFWKEETKIAKQIEKVTIREAKRQNKGYRPFALEALGKICRARTDLELSNTVVEIVEGVLDEVLVGDEEGENMEVDGGEAMKDVAL</sequence>
<dbReference type="InterPro" id="IPR011989">
    <property type="entry name" value="ARM-like"/>
</dbReference>
<evidence type="ECO:0000259" key="5">
    <source>
        <dbReference type="Pfam" id="PF13001"/>
    </source>
</evidence>
<dbReference type="InterPro" id="IPR055443">
    <property type="entry name" value="HEAT_ECM29"/>
</dbReference>
<evidence type="ECO:0000256" key="1">
    <source>
        <dbReference type="ARBA" id="ARBA00004496"/>
    </source>
</evidence>
<dbReference type="GO" id="GO:0005737">
    <property type="term" value="C:cytoplasm"/>
    <property type="evidence" value="ECO:0007669"/>
    <property type="project" value="UniProtKB-SubCell"/>
</dbReference>
<dbReference type="Proteomes" id="UP000800035">
    <property type="component" value="Unassembled WGS sequence"/>
</dbReference>
<comment type="subcellular location">
    <subcellularLocation>
        <location evidence="1">Cytoplasm</location>
    </subcellularLocation>
</comment>
<dbReference type="Pfam" id="PF23731">
    <property type="entry name" value="ARM_ECM29_C"/>
    <property type="match status" value="1"/>
</dbReference>
<dbReference type="EMBL" id="ML977001">
    <property type="protein sequence ID" value="KAF1953834.1"/>
    <property type="molecule type" value="Genomic_DNA"/>
</dbReference>
<dbReference type="Pfam" id="PF13001">
    <property type="entry name" value="ECM29_N"/>
    <property type="match status" value="1"/>
</dbReference>
<dbReference type="PANTHER" id="PTHR23346">
    <property type="entry name" value="TRANSLATIONAL ACTIVATOR GCN1-RELATED"/>
    <property type="match status" value="1"/>
</dbReference>
<dbReference type="InterPro" id="IPR016024">
    <property type="entry name" value="ARM-type_fold"/>
</dbReference>
<evidence type="ECO:0000313" key="7">
    <source>
        <dbReference type="EMBL" id="KAF1953834.1"/>
    </source>
</evidence>
<dbReference type="Pfam" id="PF24492">
    <property type="entry name" value="HEAT_ECM29"/>
    <property type="match status" value="1"/>
</dbReference>
<dbReference type="GO" id="GO:0000502">
    <property type="term" value="C:proteasome complex"/>
    <property type="evidence" value="ECO:0007669"/>
    <property type="project" value="UniProtKB-KW"/>
</dbReference>
<accession>A0A6A5TNP6</accession>
<keyword evidence="2" id="KW-0963">Cytoplasm</keyword>